<organism evidence="2 3">
    <name type="scientific">Gordonia crocea</name>
    <dbReference type="NCBI Taxonomy" id="589162"/>
    <lineage>
        <taxon>Bacteria</taxon>
        <taxon>Bacillati</taxon>
        <taxon>Actinomycetota</taxon>
        <taxon>Actinomycetes</taxon>
        <taxon>Mycobacteriales</taxon>
        <taxon>Gordoniaceae</taxon>
        <taxon>Gordonia</taxon>
    </lineage>
</organism>
<reference evidence="3" key="1">
    <citation type="submission" date="2019-06" db="EMBL/GenBank/DDBJ databases">
        <title>Gordonia isolated from sludge of a wastewater treatment plant.</title>
        <authorList>
            <person name="Tamura T."/>
            <person name="Aoyama K."/>
            <person name="Kang Y."/>
            <person name="Saito S."/>
            <person name="Akiyama N."/>
            <person name="Yazawa K."/>
            <person name="Gonoi T."/>
            <person name="Mikami Y."/>
        </authorList>
    </citation>
    <scope>NUCLEOTIDE SEQUENCE [LARGE SCALE GENOMIC DNA]</scope>
    <source>
        <strain evidence="3">NBRC 107697</strain>
    </source>
</reference>
<dbReference type="AlphaFoldDB" id="A0A7M3SV18"/>
<evidence type="ECO:0000256" key="1">
    <source>
        <dbReference type="SAM" id="SignalP"/>
    </source>
</evidence>
<proteinExistence type="predicted"/>
<feature type="chain" id="PRO_5029506669" description="Lipoprotein" evidence="1">
    <location>
        <begin position="27"/>
        <end position="135"/>
    </location>
</feature>
<accession>A0A7M3SV18</accession>
<name>A0A7M3SV18_9ACTN</name>
<dbReference type="Proteomes" id="UP000444980">
    <property type="component" value="Unassembled WGS sequence"/>
</dbReference>
<dbReference type="EMBL" id="BJOU01000001">
    <property type="protein sequence ID" value="GED96492.1"/>
    <property type="molecule type" value="Genomic_DNA"/>
</dbReference>
<gene>
    <name evidence="2" type="ORF">nbrc107697_05310</name>
</gene>
<protein>
    <recommendedName>
        <fullName evidence="4">Lipoprotein</fullName>
    </recommendedName>
</protein>
<keyword evidence="3" id="KW-1185">Reference proteome</keyword>
<sequence length="135" mass="14515">MRKFLSAIVATTALSGVLLVAEPASAYTPPTVTFSVNHNHRIVGKATTLPAGVKTCGFERSNPNPGPIIGSFGNDMVTVGNKVTAGDKVTLYSRRLPPGRYLARMSCFIKNRKSGMYEIVAVNEEWITVGAGRHH</sequence>
<evidence type="ECO:0000313" key="3">
    <source>
        <dbReference type="Proteomes" id="UP000444980"/>
    </source>
</evidence>
<evidence type="ECO:0008006" key="4">
    <source>
        <dbReference type="Google" id="ProtNLM"/>
    </source>
</evidence>
<evidence type="ECO:0000313" key="2">
    <source>
        <dbReference type="EMBL" id="GED96492.1"/>
    </source>
</evidence>
<keyword evidence="1" id="KW-0732">Signal</keyword>
<feature type="signal peptide" evidence="1">
    <location>
        <begin position="1"/>
        <end position="26"/>
    </location>
</feature>
<comment type="caution">
    <text evidence="2">The sequence shown here is derived from an EMBL/GenBank/DDBJ whole genome shotgun (WGS) entry which is preliminary data.</text>
</comment>